<dbReference type="RefSeq" id="WP_145140676.1">
    <property type="nucleotide sequence ID" value="NZ_VLKY01000004.1"/>
</dbReference>
<gene>
    <name evidence="1" type="ORF">IQ22_01650</name>
</gene>
<reference evidence="1 2" key="1">
    <citation type="journal article" date="2015" name="Stand. Genomic Sci.">
        <title>Genomic Encyclopedia of Bacterial and Archaeal Type Strains, Phase III: the genomes of soil and plant-associated and newly described type strains.</title>
        <authorList>
            <person name="Whitman W.B."/>
            <person name="Woyke T."/>
            <person name="Klenk H.P."/>
            <person name="Zhou Y."/>
            <person name="Lilburn T.G."/>
            <person name="Beck B.J."/>
            <person name="De Vos P."/>
            <person name="Vandamme P."/>
            <person name="Eisen J.A."/>
            <person name="Garrity G."/>
            <person name="Hugenholtz P."/>
            <person name="Kyrpides N.C."/>
        </authorList>
    </citation>
    <scope>NUCLEOTIDE SEQUENCE [LARGE SCALE GENOMIC DNA]</scope>
    <source>
        <strain evidence="1 2">CGMCC 1.6858</strain>
    </source>
</reference>
<dbReference type="Proteomes" id="UP000316905">
    <property type="component" value="Unassembled WGS sequence"/>
</dbReference>
<organism evidence="1 2">
    <name type="scientific">Pseudomonas duriflava</name>
    <dbReference type="NCBI Taxonomy" id="459528"/>
    <lineage>
        <taxon>Bacteria</taxon>
        <taxon>Pseudomonadati</taxon>
        <taxon>Pseudomonadota</taxon>
        <taxon>Gammaproteobacteria</taxon>
        <taxon>Pseudomonadales</taxon>
        <taxon>Pseudomonadaceae</taxon>
        <taxon>Pseudomonas</taxon>
    </lineage>
</organism>
<proteinExistence type="predicted"/>
<dbReference type="Gene3D" id="3.40.30.10">
    <property type="entry name" value="Glutaredoxin"/>
    <property type="match status" value="1"/>
</dbReference>
<evidence type="ECO:0000313" key="1">
    <source>
        <dbReference type="EMBL" id="TWI55717.1"/>
    </source>
</evidence>
<dbReference type="InterPro" id="IPR036249">
    <property type="entry name" value="Thioredoxin-like_sf"/>
</dbReference>
<dbReference type="InterPro" id="IPR008554">
    <property type="entry name" value="Glutaredoxin-like"/>
</dbReference>
<evidence type="ECO:0000313" key="2">
    <source>
        <dbReference type="Proteomes" id="UP000316905"/>
    </source>
</evidence>
<dbReference type="Pfam" id="PF05768">
    <property type="entry name" value="Glrx-like"/>
    <property type="match status" value="1"/>
</dbReference>
<keyword evidence="2" id="KW-1185">Reference proteome</keyword>
<dbReference type="AlphaFoldDB" id="A0A562QG32"/>
<accession>A0A562QG32</accession>
<dbReference type="SUPFAM" id="SSF52833">
    <property type="entry name" value="Thioredoxin-like"/>
    <property type="match status" value="1"/>
</dbReference>
<protein>
    <submittedName>
        <fullName evidence="1">Glutaredoxin-like protein DUF836</fullName>
    </submittedName>
</protein>
<dbReference type="OrthoDB" id="8537427at2"/>
<dbReference type="EMBL" id="VLKY01000004">
    <property type="protein sequence ID" value="TWI55717.1"/>
    <property type="molecule type" value="Genomic_DNA"/>
</dbReference>
<name>A0A562QG32_9PSED</name>
<comment type="caution">
    <text evidence="1">The sequence shown here is derived from an EMBL/GenBank/DDBJ whole genome shotgun (WGS) entry which is preliminary data.</text>
</comment>
<sequence length="80" mass="8803">MAPHCQLLVTEACSLCRDAEAVLVPFIEHGLLVERVDIVTLDKGVARYGLRIPVLRLIADGRELDWPFDSQQVAAFLTAG</sequence>